<dbReference type="EMBL" id="GBRH01277647">
    <property type="protein sequence ID" value="JAD20248.1"/>
    <property type="molecule type" value="Transcribed_RNA"/>
</dbReference>
<accession>A0A0A8Y5K1</accession>
<dbReference type="AlphaFoldDB" id="A0A0A8Y5K1"/>
<name>A0A0A8Y5K1_ARUDO</name>
<evidence type="ECO:0000313" key="1">
    <source>
        <dbReference type="EMBL" id="JAD20248.1"/>
    </source>
</evidence>
<reference evidence="1" key="1">
    <citation type="submission" date="2014-09" db="EMBL/GenBank/DDBJ databases">
        <authorList>
            <person name="Magalhaes I.L.F."/>
            <person name="Oliveira U."/>
            <person name="Santos F.R."/>
            <person name="Vidigal T.H.D.A."/>
            <person name="Brescovit A.D."/>
            <person name="Santos A.J."/>
        </authorList>
    </citation>
    <scope>NUCLEOTIDE SEQUENCE</scope>
    <source>
        <tissue evidence="1">Shoot tissue taken approximately 20 cm above the soil surface</tissue>
    </source>
</reference>
<protein>
    <submittedName>
        <fullName evidence="1">Uncharacterized protein</fullName>
    </submittedName>
</protein>
<sequence>MFPRGFDPTPLVSQLWGQTTKLCCYFYSTTA</sequence>
<proteinExistence type="predicted"/>
<organism evidence="1">
    <name type="scientific">Arundo donax</name>
    <name type="common">Giant reed</name>
    <name type="synonym">Donax arundinaceus</name>
    <dbReference type="NCBI Taxonomy" id="35708"/>
    <lineage>
        <taxon>Eukaryota</taxon>
        <taxon>Viridiplantae</taxon>
        <taxon>Streptophyta</taxon>
        <taxon>Embryophyta</taxon>
        <taxon>Tracheophyta</taxon>
        <taxon>Spermatophyta</taxon>
        <taxon>Magnoliopsida</taxon>
        <taxon>Liliopsida</taxon>
        <taxon>Poales</taxon>
        <taxon>Poaceae</taxon>
        <taxon>PACMAD clade</taxon>
        <taxon>Arundinoideae</taxon>
        <taxon>Arundineae</taxon>
        <taxon>Arundo</taxon>
    </lineage>
</organism>
<reference evidence="1" key="2">
    <citation type="journal article" date="2015" name="Data Brief">
        <title>Shoot transcriptome of the giant reed, Arundo donax.</title>
        <authorList>
            <person name="Barrero R.A."/>
            <person name="Guerrero F.D."/>
            <person name="Moolhuijzen P."/>
            <person name="Goolsby J.A."/>
            <person name="Tidwell J."/>
            <person name="Bellgard S.E."/>
            <person name="Bellgard M.I."/>
        </authorList>
    </citation>
    <scope>NUCLEOTIDE SEQUENCE</scope>
    <source>
        <tissue evidence="1">Shoot tissue taken approximately 20 cm above the soil surface</tissue>
    </source>
</reference>